<reference evidence="1 2" key="1">
    <citation type="submission" date="2014-04" db="EMBL/GenBank/DDBJ databases">
        <title>Evolutionary Origins and Diversification of the Mycorrhizal Mutualists.</title>
        <authorList>
            <consortium name="DOE Joint Genome Institute"/>
            <consortium name="Mycorrhizal Genomics Consortium"/>
            <person name="Kohler A."/>
            <person name="Kuo A."/>
            <person name="Nagy L.G."/>
            <person name="Floudas D."/>
            <person name="Copeland A."/>
            <person name="Barry K.W."/>
            <person name="Cichocki N."/>
            <person name="Veneault-Fourrey C."/>
            <person name="LaButti K."/>
            <person name="Lindquist E.A."/>
            <person name="Lipzen A."/>
            <person name="Lundell T."/>
            <person name="Morin E."/>
            <person name="Murat C."/>
            <person name="Riley R."/>
            <person name="Ohm R."/>
            <person name="Sun H."/>
            <person name="Tunlid A."/>
            <person name="Henrissat B."/>
            <person name="Grigoriev I.V."/>
            <person name="Hibbett D.S."/>
            <person name="Martin F."/>
        </authorList>
    </citation>
    <scope>NUCLEOTIDE SEQUENCE [LARGE SCALE GENOMIC DNA]</scope>
    <source>
        <strain evidence="1 2">Koide BX008</strain>
    </source>
</reference>
<accession>A0A0C2SPY6</accession>
<evidence type="ECO:0000313" key="2">
    <source>
        <dbReference type="Proteomes" id="UP000054549"/>
    </source>
</evidence>
<evidence type="ECO:0000313" key="1">
    <source>
        <dbReference type="EMBL" id="KIL56044.1"/>
    </source>
</evidence>
<sequence>MPSTSEHFYQRGEGQEDTMRRIKWWAAGQSCSNCTRECERSTMIPLPQFIVISFFRFTQTSFMVHNIKACTISANLH</sequence>
<dbReference type="AlphaFoldDB" id="A0A0C2SPY6"/>
<organism evidence="1 2">
    <name type="scientific">Amanita muscaria (strain Koide BX008)</name>
    <dbReference type="NCBI Taxonomy" id="946122"/>
    <lineage>
        <taxon>Eukaryota</taxon>
        <taxon>Fungi</taxon>
        <taxon>Dikarya</taxon>
        <taxon>Basidiomycota</taxon>
        <taxon>Agaricomycotina</taxon>
        <taxon>Agaricomycetes</taxon>
        <taxon>Agaricomycetidae</taxon>
        <taxon>Agaricales</taxon>
        <taxon>Pluteineae</taxon>
        <taxon>Amanitaceae</taxon>
        <taxon>Amanita</taxon>
    </lineage>
</organism>
<dbReference type="HOGENOM" id="CLU_2637564_0_0_1"/>
<name>A0A0C2SPY6_AMAMK</name>
<proteinExistence type="predicted"/>
<dbReference type="EMBL" id="KN818452">
    <property type="protein sequence ID" value="KIL56044.1"/>
    <property type="molecule type" value="Genomic_DNA"/>
</dbReference>
<dbReference type="Proteomes" id="UP000054549">
    <property type="component" value="Unassembled WGS sequence"/>
</dbReference>
<gene>
    <name evidence="1" type="ORF">M378DRAFT_173040</name>
</gene>
<keyword evidence="2" id="KW-1185">Reference proteome</keyword>
<protein>
    <submittedName>
        <fullName evidence="1">Uncharacterized protein</fullName>
    </submittedName>
</protein>
<dbReference type="InParanoid" id="A0A0C2SPY6"/>